<feature type="region of interest" description="Disordered" evidence="1">
    <location>
        <begin position="17"/>
        <end position="37"/>
    </location>
</feature>
<dbReference type="EMBL" id="JABFAF010275159">
    <property type="protein sequence ID" value="MBA0879402.1"/>
    <property type="molecule type" value="Genomic_DNA"/>
</dbReference>
<dbReference type="AlphaFoldDB" id="A0A7J9N7W9"/>
<protein>
    <submittedName>
        <fullName evidence="2">Uncharacterized protein</fullName>
    </submittedName>
</protein>
<gene>
    <name evidence="2" type="ORF">Goshw_000231</name>
</gene>
<evidence type="ECO:0000313" key="2">
    <source>
        <dbReference type="EMBL" id="MBA0879402.1"/>
    </source>
</evidence>
<reference evidence="2 3" key="1">
    <citation type="journal article" date="2019" name="Genome Biol. Evol.">
        <title>Insights into the evolution of the New World diploid cottons (Gossypium, subgenus Houzingenia) based on genome sequencing.</title>
        <authorList>
            <person name="Grover C.E."/>
            <person name="Arick M.A. 2nd"/>
            <person name="Thrash A."/>
            <person name="Conover J.L."/>
            <person name="Sanders W.S."/>
            <person name="Peterson D.G."/>
            <person name="Frelichowski J.E."/>
            <person name="Scheffler J.A."/>
            <person name="Scheffler B.E."/>
            <person name="Wendel J.F."/>
        </authorList>
    </citation>
    <scope>NUCLEOTIDE SEQUENCE [LARGE SCALE GENOMIC DNA]</scope>
    <source>
        <strain evidence="2">1</strain>
        <tissue evidence="2">Leaf</tissue>
    </source>
</reference>
<proteinExistence type="predicted"/>
<organism evidence="2 3">
    <name type="scientific">Gossypium schwendimanii</name>
    <name type="common">Cotton</name>
    <dbReference type="NCBI Taxonomy" id="34291"/>
    <lineage>
        <taxon>Eukaryota</taxon>
        <taxon>Viridiplantae</taxon>
        <taxon>Streptophyta</taxon>
        <taxon>Embryophyta</taxon>
        <taxon>Tracheophyta</taxon>
        <taxon>Spermatophyta</taxon>
        <taxon>Magnoliopsida</taxon>
        <taxon>eudicotyledons</taxon>
        <taxon>Gunneridae</taxon>
        <taxon>Pentapetalae</taxon>
        <taxon>rosids</taxon>
        <taxon>malvids</taxon>
        <taxon>Malvales</taxon>
        <taxon>Malvaceae</taxon>
        <taxon>Malvoideae</taxon>
        <taxon>Gossypium</taxon>
    </lineage>
</organism>
<evidence type="ECO:0000256" key="1">
    <source>
        <dbReference type="SAM" id="MobiDB-lite"/>
    </source>
</evidence>
<comment type="caution">
    <text evidence="2">The sequence shown here is derived from an EMBL/GenBank/DDBJ whole genome shotgun (WGS) entry which is preliminary data.</text>
</comment>
<dbReference type="Proteomes" id="UP000593576">
    <property type="component" value="Unassembled WGS sequence"/>
</dbReference>
<keyword evidence="3" id="KW-1185">Reference proteome</keyword>
<name>A0A7J9N7W9_GOSSC</name>
<dbReference type="OrthoDB" id="1002521at2759"/>
<accession>A0A7J9N7W9</accession>
<evidence type="ECO:0000313" key="3">
    <source>
        <dbReference type="Proteomes" id="UP000593576"/>
    </source>
</evidence>
<sequence length="193" mass="21355">MILAESLIDLISRKDMFESSNPKGNGNGREDEERQKGGTKVLSVIQLVEGVHGRNNIESVYRSALAAPLEMLEGRKIDMNPVDLLVGLPPMRDVGCASNFGGTVMIQNGQLKRVKATSERVNRGAYKLELEGKFKVNPMFNMESLVKNQTKKVSRQAKPISIQGCNEGIARICGEECHRSRNKAHDDCEKSIL</sequence>